<comment type="caution">
    <text evidence="4">The sequence shown here is derived from an EMBL/GenBank/DDBJ whole genome shotgun (WGS) entry which is preliminary data.</text>
</comment>
<evidence type="ECO:0000256" key="2">
    <source>
        <dbReference type="ARBA" id="ARBA00022857"/>
    </source>
</evidence>
<protein>
    <submittedName>
        <fullName evidence="4">Short chain dehydrogenase</fullName>
    </submittedName>
</protein>
<dbReference type="EMBL" id="WIGO01000056">
    <property type="protein sequence ID" value="KAF6833669.1"/>
    <property type="molecule type" value="Genomic_DNA"/>
</dbReference>
<dbReference type="PANTHER" id="PTHR24320">
    <property type="entry name" value="RETINOL DEHYDROGENASE"/>
    <property type="match status" value="1"/>
</dbReference>
<accession>A0A8H6KLC8</accession>
<dbReference type="GO" id="GO:0016491">
    <property type="term" value="F:oxidoreductase activity"/>
    <property type="evidence" value="ECO:0007669"/>
    <property type="project" value="UniProtKB-KW"/>
</dbReference>
<dbReference type="Gene3D" id="3.40.50.720">
    <property type="entry name" value="NAD(P)-binding Rossmann-like Domain"/>
    <property type="match status" value="1"/>
</dbReference>
<reference evidence="4" key="1">
    <citation type="journal article" date="2020" name="Phytopathology">
        <title>Genome Sequence Resources of Colletotrichum truncatum, C. plurivorum, C. musicola, and C. sojae: Four Species Pathogenic to Soybean (Glycine max).</title>
        <authorList>
            <person name="Rogerio F."/>
            <person name="Boufleur T.R."/>
            <person name="Ciampi-Guillardi M."/>
            <person name="Sukno S.A."/>
            <person name="Thon M.R."/>
            <person name="Massola Junior N.S."/>
            <person name="Baroncelli R."/>
        </authorList>
    </citation>
    <scope>NUCLEOTIDE SEQUENCE</scope>
    <source>
        <strain evidence="4">LFN00145</strain>
    </source>
</reference>
<keyword evidence="3" id="KW-0560">Oxidoreductase</keyword>
<dbReference type="SUPFAM" id="SSF51735">
    <property type="entry name" value="NAD(P)-binding Rossmann-fold domains"/>
    <property type="match status" value="1"/>
</dbReference>
<evidence type="ECO:0000256" key="3">
    <source>
        <dbReference type="ARBA" id="ARBA00023002"/>
    </source>
</evidence>
<comment type="similarity">
    <text evidence="1">Belongs to the short-chain dehydrogenases/reductases (SDR) family.</text>
</comment>
<organism evidence="4 5">
    <name type="scientific">Colletotrichum plurivorum</name>
    <dbReference type="NCBI Taxonomy" id="2175906"/>
    <lineage>
        <taxon>Eukaryota</taxon>
        <taxon>Fungi</taxon>
        <taxon>Dikarya</taxon>
        <taxon>Ascomycota</taxon>
        <taxon>Pezizomycotina</taxon>
        <taxon>Sordariomycetes</taxon>
        <taxon>Hypocreomycetidae</taxon>
        <taxon>Glomerellales</taxon>
        <taxon>Glomerellaceae</taxon>
        <taxon>Colletotrichum</taxon>
        <taxon>Colletotrichum orchidearum species complex</taxon>
    </lineage>
</organism>
<gene>
    <name evidence="4" type="ORF">CPLU01_05390</name>
</gene>
<keyword evidence="2" id="KW-0521">NADP</keyword>
<dbReference type="PANTHER" id="PTHR24320:SF282">
    <property type="entry name" value="WW DOMAIN-CONTAINING OXIDOREDUCTASE"/>
    <property type="match status" value="1"/>
</dbReference>
<keyword evidence="5" id="KW-1185">Reference proteome</keyword>
<sequence length="350" mass="38509">MPAQWDPLRDTPSLAGKVAVVTGGKYVEPSSPRWQLMGIGFATVKYLALKGAKVYFTARSKAKADQAREGLRSAHPEINQDLLIWLPLDLSDLKTVRDAAEELASKEDKVDILVNNAGVASASTETAGPGWEWHMAVNHVGHFVFTNAILSLLKAAAKQPGADVRIVTLSSNVNHNMFPAGYKFTFNSSSFLTQPVPYYPLHWRLATKHMFVVDMIRYAASKVANMLFAQELQRLLDEQGLPILSISVHPGGVDSEGCRTIGGSFFSLLRSTVFLTSDQGAVTSLFAATAAEVRENAEKFKGRYLEPYGTVVTPHPVAQDKEQVRGMWDHTTTEVNKYFAEIGLSPLKEW</sequence>
<evidence type="ECO:0000256" key="1">
    <source>
        <dbReference type="ARBA" id="ARBA00006484"/>
    </source>
</evidence>
<dbReference type="AlphaFoldDB" id="A0A8H6KLC8"/>
<dbReference type="InterPro" id="IPR036291">
    <property type="entry name" value="NAD(P)-bd_dom_sf"/>
</dbReference>
<evidence type="ECO:0000313" key="4">
    <source>
        <dbReference type="EMBL" id="KAF6833669.1"/>
    </source>
</evidence>
<proteinExistence type="inferred from homology"/>
<evidence type="ECO:0000313" key="5">
    <source>
        <dbReference type="Proteomes" id="UP000654918"/>
    </source>
</evidence>
<name>A0A8H6KLC8_9PEZI</name>
<dbReference type="InterPro" id="IPR002347">
    <property type="entry name" value="SDR_fam"/>
</dbReference>
<dbReference type="Proteomes" id="UP000654918">
    <property type="component" value="Unassembled WGS sequence"/>
</dbReference>
<dbReference type="Pfam" id="PF00106">
    <property type="entry name" value="adh_short"/>
    <property type="match status" value="1"/>
</dbReference>